<dbReference type="PROSITE" id="PS51007">
    <property type="entry name" value="CYTC"/>
    <property type="match status" value="1"/>
</dbReference>
<gene>
    <name evidence="7" type="ordered locus">Hsero_2308</name>
</gene>
<protein>
    <submittedName>
        <fullName evidence="7">Cytochrome c1 protein</fullName>
    </submittedName>
</protein>
<dbReference type="Proteomes" id="UP000000329">
    <property type="component" value="Chromosome"/>
</dbReference>
<dbReference type="Pfam" id="PF00034">
    <property type="entry name" value="Cytochrom_C"/>
    <property type="match status" value="1"/>
</dbReference>
<evidence type="ECO:0000313" key="7">
    <source>
        <dbReference type="EMBL" id="ADJ63807.1"/>
    </source>
</evidence>
<dbReference type="OrthoDB" id="3540130at2"/>
<dbReference type="Gene3D" id="1.10.760.10">
    <property type="entry name" value="Cytochrome c-like domain"/>
    <property type="match status" value="1"/>
</dbReference>
<dbReference type="STRING" id="757424.Hsero_2308"/>
<evidence type="ECO:0000256" key="2">
    <source>
        <dbReference type="ARBA" id="ARBA00022723"/>
    </source>
</evidence>
<keyword evidence="3 4" id="KW-0408">Iron</keyword>
<dbReference type="AlphaFoldDB" id="D8IV68"/>
<dbReference type="GO" id="GO:0020037">
    <property type="term" value="F:heme binding"/>
    <property type="evidence" value="ECO:0007669"/>
    <property type="project" value="InterPro"/>
</dbReference>
<dbReference type="GO" id="GO:0009055">
    <property type="term" value="F:electron transfer activity"/>
    <property type="evidence" value="ECO:0007669"/>
    <property type="project" value="InterPro"/>
</dbReference>
<dbReference type="InterPro" id="IPR036909">
    <property type="entry name" value="Cyt_c-like_dom_sf"/>
</dbReference>
<dbReference type="eggNOG" id="COG2010">
    <property type="taxonomic scope" value="Bacteria"/>
</dbReference>
<evidence type="ECO:0000256" key="3">
    <source>
        <dbReference type="ARBA" id="ARBA00023004"/>
    </source>
</evidence>
<dbReference type="GeneID" id="29391117"/>
<dbReference type="HOGENOM" id="CLU_122806_0_0_4"/>
<dbReference type="SUPFAM" id="SSF46626">
    <property type="entry name" value="Cytochrome c"/>
    <property type="match status" value="1"/>
</dbReference>
<proteinExistence type="predicted"/>
<evidence type="ECO:0000256" key="5">
    <source>
        <dbReference type="SAM" id="SignalP"/>
    </source>
</evidence>
<accession>D8IV68</accession>
<organism evidence="7 8">
    <name type="scientific">Herbaspirillum seropedicae (strain SmR1)</name>
    <dbReference type="NCBI Taxonomy" id="757424"/>
    <lineage>
        <taxon>Bacteria</taxon>
        <taxon>Pseudomonadati</taxon>
        <taxon>Pseudomonadota</taxon>
        <taxon>Betaproteobacteria</taxon>
        <taxon>Burkholderiales</taxon>
        <taxon>Oxalobacteraceae</taxon>
        <taxon>Herbaspirillum</taxon>
    </lineage>
</organism>
<dbReference type="KEGG" id="hse:Hsero_2308"/>
<feature type="domain" description="Cytochrome c" evidence="6">
    <location>
        <begin position="27"/>
        <end position="118"/>
    </location>
</feature>
<dbReference type="GO" id="GO:0046872">
    <property type="term" value="F:metal ion binding"/>
    <property type="evidence" value="ECO:0007669"/>
    <property type="project" value="UniProtKB-KW"/>
</dbReference>
<evidence type="ECO:0000256" key="1">
    <source>
        <dbReference type="ARBA" id="ARBA00022617"/>
    </source>
</evidence>
<reference evidence="7 8" key="1">
    <citation type="submission" date="2010-04" db="EMBL/GenBank/DDBJ databases">
        <title>The genome of Herbaspirillum seropedicae SmR1, an endophytic, nitrogen-fixing, plant-growth promoting beta-Proteobacteria.</title>
        <authorList>
            <person name="Pedrosa F.O."/>
            <person name="Monteiro R.A."/>
            <person name="Wassem R."/>
            <person name="Cruz L.M."/>
            <person name="Ayub R.A."/>
            <person name="Colauto N.B."/>
            <person name="Fernandez M.A."/>
            <person name="Fungaro M.H.P."/>
            <person name="Grisard E.C."/>
            <person name="Hungria M."/>
            <person name="Madeira H.M.F."/>
            <person name="Nodari R.O."/>
            <person name="Osaku C.A."/>
            <person name="Petzl-Erler M.L."/>
            <person name="Terenzi H."/>
            <person name="Vieira L.G.E."/>
            <person name="Almeida M.I.M."/>
            <person name="Alves L.R."/>
            <person name="Arantes O.M.N."/>
            <person name="Balsanelli E."/>
            <person name="Barcellos F.G."/>
            <person name="Baura V.A."/>
            <person name="Binde D.R."/>
            <person name="Campo R.J."/>
            <person name="Chubatsu L.S."/>
            <person name="Chueire L.M.O."/>
            <person name="Ciferri R.R."/>
            <person name="Correa L.C."/>
            <person name="da Conceicao Silva J.L."/>
            <person name="Dabul A.N.G."/>
            <person name="Dambros B.P."/>
            <person name="Faoro H."/>
            <person name="Favetti A."/>
            <person name="Friedermann G."/>
            <person name="Furlaneto M.C."/>
            <person name="Gasques L.S."/>
            <person name="Gimenes C.C.T."/>
            <person name="Gioppo N.M.R."/>
            <person name="Glienke-Blanco C."/>
            <person name="Godoy L.P."/>
            <person name="Guerra M.P."/>
            <person name="Karp S."/>
            <person name="Kava-Cordeiro V."/>
            <person name="Margarido V.P."/>
            <person name="Mathioni S.M."/>
            <person name="Menck-Soares M.A."/>
            <person name="Murace N.K."/>
            <person name="Nicolas M.F."/>
            <person name="Oliveira C.E.C."/>
            <person name="Pagnan N.A.B."/>
            <person name="Pamphile J.A."/>
            <person name="Patussi E.V."/>
            <person name="Pereira L.F.P."/>
            <person name="Pereira-Ferrari L."/>
            <person name="Pinto F.G.S."/>
            <person name="Precoma C."/>
            <person name="Prioli A.J."/>
            <person name="Prioli S.M.A.P."/>
            <person name="Raittz R.T."/>
            <person name="Ramos H.J.O."/>
            <person name="Ribeiro E.M.S.F."/>
            <person name="Rigo L.U."/>
            <person name="Rocha C.L.M.S.C."/>
            <person name="Rocha S.N."/>
            <person name="Santos K."/>
            <person name="Satori D."/>
            <person name="Silva A.G."/>
            <person name="Simao R.C.G."/>
            <person name="Soares M.A.M."/>
            <person name="Souza E.M."/>
            <person name="Steffens M.B.R."/>
            <person name="Steindel M."/>
            <person name="Tadra-Sfeir M.Z."/>
            <person name="Takahashi E.K."/>
            <person name="Torres R.A."/>
            <person name="Valle J.S."/>
            <person name="Vernal J.I."/>
            <person name="Vilas-Boas L.A."/>
            <person name="Watanabe M.A.E."/>
            <person name="Weiss V.A."/>
            <person name="Yates M.A."/>
            <person name="Souza E.M."/>
        </authorList>
    </citation>
    <scope>NUCLEOTIDE SEQUENCE [LARGE SCALE GENOMIC DNA]</scope>
    <source>
        <strain evidence="7 8">SmR1</strain>
    </source>
</reference>
<dbReference type="EMBL" id="CP002039">
    <property type="protein sequence ID" value="ADJ63807.1"/>
    <property type="molecule type" value="Genomic_DNA"/>
</dbReference>
<sequence length="124" mass="13139">MKPSILPELLLLTTCLAAPACPAAEPANAQQGRRLLATHGCAACHSIPGIAPGQTLVGPPLDQVAKASYVAGILPNSQANLARWIMHPRHFHPQSAMPELGLSEQEAADMAAYLYQVSPKRGQR</sequence>
<keyword evidence="2 4" id="KW-0479">Metal-binding</keyword>
<evidence type="ECO:0000313" key="8">
    <source>
        <dbReference type="Proteomes" id="UP000000329"/>
    </source>
</evidence>
<feature type="signal peptide" evidence="5">
    <location>
        <begin position="1"/>
        <end position="23"/>
    </location>
</feature>
<evidence type="ECO:0000256" key="4">
    <source>
        <dbReference type="PROSITE-ProRule" id="PRU00433"/>
    </source>
</evidence>
<keyword evidence="1 4" id="KW-0349">Heme</keyword>
<dbReference type="RefSeq" id="WP_013234286.1">
    <property type="nucleotide sequence ID" value="NC_014323.1"/>
</dbReference>
<evidence type="ECO:0000259" key="6">
    <source>
        <dbReference type="PROSITE" id="PS51007"/>
    </source>
</evidence>
<feature type="chain" id="PRO_5003115524" evidence="5">
    <location>
        <begin position="24"/>
        <end position="124"/>
    </location>
</feature>
<name>D8IV68_HERSS</name>
<keyword evidence="8" id="KW-1185">Reference proteome</keyword>
<keyword evidence="5" id="KW-0732">Signal</keyword>
<dbReference type="InterPro" id="IPR009056">
    <property type="entry name" value="Cyt_c-like_dom"/>
</dbReference>